<dbReference type="Ensembl" id="ENSSLUT00000047066.1">
    <property type="protein sequence ID" value="ENSSLUP00000045644.1"/>
    <property type="gene ID" value="ENSSLUG00000020123.1"/>
</dbReference>
<comment type="similarity">
    <text evidence="23">Belongs to the ligand-gated ion channel (TC 1.A.9) family. Acetylcholine receptor (TC 1.A.9.1) subfamily. Alpha-7/CHRNA7 sub-subfamily.</text>
</comment>
<dbReference type="InterPro" id="IPR018000">
    <property type="entry name" value="Neurotransmitter_ion_chnl_CS"/>
</dbReference>
<keyword evidence="6 26" id="KW-1133">Transmembrane helix</keyword>
<keyword evidence="3" id="KW-1003">Cell membrane</keyword>
<evidence type="ECO:0000256" key="14">
    <source>
        <dbReference type="ARBA" id="ARBA00023286"/>
    </source>
</evidence>
<dbReference type="Pfam" id="PF02931">
    <property type="entry name" value="Neur_chan_LBD"/>
    <property type="match status" value="1"/>
</dbReference>
<evidence type="ECO:0000256" key="8">
    <source>
        <dbReference type="ARBA" id="ARBA00023065"/>
    </source>
</evidence>
<dbReference type="PRINTS" id="PR00252">
    <property type="entry name" value="NRIONCHANNEL"/>
</dbReference>
<evidence type="ECO:0000256" key="6">
    <source>
        <dbReference type="ARBA" id="ARBA00022989"/>
    </source>
</evidence>
<evidence type="ECO:0000256" key="16">
    <source>
        <dbReference type="ARBA" id="ARBA00034104"/>
    </source>
</evidence>
<reference evidence="30" key="2">
    <citation type="submission" date="2025-09" db="UniProtKB">
        <authorList>
            <consortium name="Ensembl"/>
        </authorList>
    </citation>
    <scope>IDENTIFICATION</scope>
</reference>
<evidence type="ECO:0000256" key="2">
    <source>
        <dbReference type="ARBA" id="ARBA00022448"/>
    </source>
</evidence>
<comment type="catalytic activity">
    <reaction evidence="17">
        <text>L-arginine(in) = L-arginine(out)</text>
        <dbReference type="Rhea" id="RHEA:32143"/>
        <dbReference type="ChEBI" id="CHEBI:32682"/>
    </reaction>
</comment>
<protein>
    <recommendedName>
        <fullName evidence="24">Neuronal acetylcholine receptor subunit alpha-7</fullName>
    </recommendedName>
    <alternativeName>
        <fullName evidence="25">Nicotinic acetylcholine receptor subunit alpha-7</fullName>
    </alternativeName>
</protein>
<dbReference type="FunFam" id="2.70.170.10:FF:000009">
    <property type="entry name" value="Neuronal acetylcholine receptor subunit alpha-7"/>
    <property type="match status" value="1"/>
</dbReference>
<evidence type="ECO:0000256" key="26">
    <source>
        <dbReference type="RuleBase" id="RU000687"/>
    </source>
</evidence>
<dbReference type="FunFam" id="1.20.58.390:FF:000011">
    <property type="entry name" value="neuronal acetylcholine receptor subunit alpha-7"/>
    <property type="match status" value="1"/>
</dbReference>
<evidence type="ECO:0000256" key="18">
    <source>
        <dbReference type="ARBA" id="ARBA00034430"/>
    </source>
</evidence>
<dbReference type="AlphaFoldDB" id="A0A8D0D823"/>
<feature type="domain" description="Neurotransmitter-gated ion-channel transmembrane" evidence="29">
    <location>
        <begin position="233"/>
        <end position="485"/>
    </location>
</feature>
<feature type="chain" id="PRO_5034395562" description="Neuronal acetylcholine receptor subunit alpha-7" evidence="26">
    <location>
        <begin position="24"/>
        <end position="501"/>
    </location>
</feature>
<dbReference type="FunFam" id="1.20.58.390:FF:000007">
    <property type="entry name" value="Neuronal acetylcholine receptor subunit alpha-7"/>
    <property type="match status" value="1"/>
</dbReference>
<comment type="catalytic activity">
    <reaction evidence="20">
        <text>Ca(2+)(in) = Ca(2+)(out)</text>
        <dbReference type="Rhea" id="RHEA:29671"/>
        <dbReference type="ChEBI" id="CHEBI:29108"/>
    </reaction>
</comment>
<comment type="catalytic activity">
    <reaction evidence="22">
        <text>choline(out) = choline(in)</text>
        <dbReference type="Rhea" id="RHEA:32751"/>
        <dbReference type="ChEBI" id="CHEBI:15354"/>
    </reaction>
</comment>
<keyword evidence="7" id="KW-0770">Synapse</keyword>
<proteinExistence type="inferred from homology"/>
<evidence type="ECO:0000256" key="17">
    <source>
        <dbReference type="ARBA" id="ARBA00034423"/>
    </source>
</evidence>
<evidence type="ECO:0000313" key="30">
    <source>
        <dbReference type="Ensembl" id="ENSSLUP00000045644.1"/>
    </source>
</evidence>
<sequence>ETQSSDKSCFLLFLLFYPGSLQGEHQRRLYKELLANYNRLERPVVNDSAAILVELGLTLLQIIDVVRETAFTYILYYWTDIYLSWNPENYPGVQNLRFPSDQIWTPDILLYNSADERFDATFHTNVLVNASGYCQYIPPGILKSTCYIDVRWFPFDVQKCDLKFGSWTHNGWLLDLQMLDVDTSTYIPNGEWDLVGVPAKRNELYYECCKEPYPDVTFTVTMRRRTLYYGLNLLIPCVLISGLALLVFLLPADSGEKISLGITVLLSLTVFMLLVAEIMPATSDSVPLIAQYFASTMMIVGMSVVVTVIVLQFHHHDPQGGKMPKWVRVVLLNWCAWFLRMKQPGDERKRPVYSYRHTSQHHTSTSSLEMGTVPSTTNGSMSHYFGNYHPIESPHCPPSSDSGVALGGRARGSLSDEAEPPGGVVSIPPPEIQRILDEVSYIAQRFRDQDKAEAICSEWKFAAAVVDRLCLVAFSLFSIICTFTILMSAPNFIEAVSKDFT</sequence>
<keyword evidence="4 26" id="KW-0812">Transmembrane</keyword>
<comment type="catalytic activity">
    <reaction evidence="19">
        <text>Na(+)(in) = Na(+)(out)</text>
        <dbReference type="Rhea" id="RHEA:34963"/>
        <dbReference type="ChEBI" id="CHEBI:29101"/>
    </reaction>
</comment>
<evidence type="ECO:0000256" key="11">
    <source>
        <dbReference type="ARBA" id="ARBA00023170"/>
    </source>
</evidence>
<evidence type="ECO:0000256" key="27">
    <source>
        <dbReference type="SAM" id="MobiDB-lite"/>
    </source>
</evidence>
<keyword evidence="15 26" id="KW-0407">Ion channel</keyword>
<comment type="catalytic activity">
    <reaction evidence="21">
        <text>guanidine(out) = guanidine(in)</text>
        <dbReference type="Rhea" id="RHEA:73883"/>
        <dbReference type="ChEBI" id="CHEBI:30087"/>
    </reaction>
</comment>
<evidence type="ECO:0000256" key="12">
    <source>
        <dbReference type="ARBA" id="ARBA00023180"/>
    </source>
</evidence>
<keyword evidence="5 26" id="KW-0732">Signal</keyword>
<dbReference type="SUPFAM" id="SSF90112">
    <property type="entry name" value="Neurotransmitter-gated ion-channel transmembrane pore"/>
    <property type="match status" value="1"/>
</dbReference>
<evidence type="ECO:0000256" key="15">
    <source>
        <dbReference type="ARBA" id="ARBA00023303"/>
    </source>
</evidence>
<comment type="catalytic activity">
    <reaction evidence="18">
        <text>K(+)(in) = K(+)(out)</text>
        <dbReference type="Rhea" id="RHEA:29463"/>
        <dbReference type="ChEBI" id="CHEBI:29103"/>
    </reaction>
</comment>
<keyword evidence="10" id="KW-1015">Disulfide bond</keyword>
<dbReference type="InterPro" id="IPR006202">
    <property type="entry name" value="Neur_chan_lig-bd"/>
</dbReference>
<dbReference type="PANTHER" id="PTHR18945">
    <property type="entry name" value="NEUROTRANSMITTER GATED ION CHANNEL"/>
    <property type="match status" value="1"/>
</dbReference>
<evidence type="ECO:0000256" key="23">
    <source>
        <dbReference type="ARBA" id="ARBA00037939"/>
    </source>
</evidence>
<accession>A0A8D0D823</accession>
<dbReference type="InterPro" id="IPR002394">
    <property type="entry name" value="Nicotinic_acetylcholine_rcpt"/>
</dbReference>
<dbReference type="InterPro" id="IPR036734">
    <property type="entry name" value="Neur_chan_lig-bd_sf"/>
</dbReference>
<feature type="transmembrane region" description="Helical" evidence="26">
    <location>
        <begin position="227"/>
        <end position="252"/>
    </location>
</feature>
<evidence type="ECO:0000256" key="1">
    <source>
        <dbReference type="ARBA" id="ARBA00000309"/>
    </source>
</evidence>
<keyword evidence="8 26" id="KW-0406">Ion transport</keyword>
<dbReference type="Gene3D" id="1.20.58.390">
    <property type="entry name" value="Neurotransmitter-gated ion-channel transmembrane domain"/>
    <property type="match status" value="2"/>
</dbReference>
<gene>
    <name evidence="30" type="primary">LOC116052396</name>
</gene>
<keyword evidence="14" id="KW-1071">Ligand-gated ion channel</keyword>
<feature type="transmembrane region" description="Helical" evidence="26">
    <location>
        <begin position="288"/>
        <end position="311"/>
    </location>
</feature>
<dbReference type="Proteomes" id="UP000694568">
    <property type="component" value="Unplaced"/>
</dbReference>
<keyword evidence="2 26" id="KW-0813">Transport</keyword>
<evidence type="ECO:0000256" key="24">
    <source>
        <dbReference type="ARBA" id="ARBA00040003"/>
    </source>
</evidence>
<evidence type="ECO:0000256" key="19">
    <source>
        <dbReference type="ARBA" id="ARBA00036239"/>
    </source>
</evidence>
<dbReference type="PROSITE" id="PS00236">
    <property type="entry name" value="NEUROTR_ION_CHANNEL"/>
    <property type="match status" value="1"/>
</dbReference>
<organism evidence="30 31">
    <name type="scientific">Sander lucioperca</name>
    <name type="common">Pike-perch</name>
    <name type="synonym">Perca lucioperca</name>
    <dbReference type="NCBI Taxonomy" id="283035"/>
    <lineage>
        <taxon>Eukaryota</taxon>
        <taxon>Metazoa</taxon>
        <taxon>Chordata</taxon>
        <taxon>Craniata</taxon>
        <taxon>Vertebrata</taxon>
        <taxon>Euteleostomi</taxon>
        <taxon>Actinopterygii</taxon>
        <taxon>Neopterygii</taxon>
        <taxon>Teleostei</taxon>
        <taxon>Neoteleostei</taxon>
        <taxon>Acanthomorphata</taxon>
        <taxon>Eupercaria</taxon>
        <taxon>Perciformes</taxon>
        <taxon>Percoidei</taxon>
        <taxon>Percidae</taxon>
        <taxon>Luciopercinae</taxon>
        <taxon>Sander</taxon>
    </lineage>
</organism>
<comment type="catalytic activity">
    <reaction evidence="1">
        <text>NH4(+)(in) = NH4(+)(out)</text>
        <dbReference type="Rhea" id="RHEA:28747"/>
        <dbReference type="ChEBI" id="CHEBI:28938"/>
    </reaction>
</comment>
<dbReference type="Gene3D" id="2.70.170.10">
    <property type="entry name" value="Neurotransmitter-gated ion-channel ligand-binding domain"/>
    <property type="match status" value="1"/>
</dbReference>
<keyword evidence="12" id="KW-0325">Glycoprotein</keyword>
<dbReference type="NCBIfam" id="TIGR00860">
    <property type="entry name" value="LIC"/>
    <property type="match status" value="1"/>
</dbReference>
<dbReference type="PRINTS" id="PR00254">
    <property type="entry name" value="NICOTINICR"/>
</dbReference>
<dbReference type="GO" id="GO:0022848">
    <property type="term" value="F:acetylcholine-gated monoatomic cation-selective channel activity"/>
    <property type="evidence" value="ECO:0007669"/>
    <property type="project" value="InterPro"/>
</dbReference>
<evidence type="ECO:0000256" key="22">
    <source>
        <dbReference type="ARBA" id="ARBA00036811"/>
    </source>
</evidence>
<name>A0A8D0D823_SANLU</name>
<dbReference type="InterPro" id="IPR006029">
    <property type="entry name" value="Neurotrans-gated_channel_TM"/>
</dbReference>
<reference evidence="30" key="1">
    <citation type="submission" date="2025-08" db="UniProtKB">
        <authorList>
            <consortium name="Ensembl"/>
        </authorList>
    </citation>
    <scope>IDENTIFICATION</scope>
</reference>
<evidence type="ECO:0000256" key="5">
    <source>
        <dbReference type="ARBA" id="ARBA00022729"/>
    </source>
</evidence>
<dbReference type="GO" id="GO:0004888">
    <property type="term" value="F:transmembrane signaling receptor activity"/>
    <property type="evidence" value="ECO:0007669"/>
    <property type="project" value="InterPro"/>
</dbReference>
<evidence type="ECO:0000259" key="29">
    <source>
        <dbReference type="Pfam" id="PF02932"/>
    </source>
</evidence>
<evidence type="ECO:0000259" key="28">
    <source>
        <dbReference type="Pfam" id="PF02931"/>
    </source>
</evidence>
<feature type="transmembrane region" description="Helical" evidence="26">
    <location>
        <begin position="258"/>
        <end position="276"/>
    </location>
</feature>
<dbReference type="GeneTree" id="ENSGT00940000154617"/>
<evidence type="ECO:0000256" key="10">
    <source>
        <dbReference type="ARBA" id="ARBA00023157"/>
    </source>
</evidence>
<evidence type="ECO:0000256" key="9">
    <source>
        <dbReference type="ARBA" id="ARBA00023136"/>
    </source>
</evidence>
<evidence type="ECO:0000256" key="4">
    <source>
        <dbReference type="ARBA" id="ARBA00022692"/>
    </source>
</evidence>
<feature type="signal peptide" evidence="26">
    <location>
        <begin position="1"/>
        <end position="23"/>
    </location>
</feature>
<evidence type="ECO:0000256" key="3">
    <source>
        <dbReference type="ARBA" id="ARBA00022475"/>
    </source>
</evidence>
<dbReference type="CDD" id="cd19051">
    <property type="entry name" value="LGIC_TM_cation"/>
    <property type="match status" value="1"/>
</dbReference>
<evidence type="ECO:0000256" key="25">
    <source>
        <dbReference type="ARBA" id="ARBA00081631"/>
    </source>
</evidence>
<dbReference type="InterPro" id="IPR006201">
    <property type="entry name" value="Neur_channel"/>
</dbReference>
<keyword evidence="11" id="KW-0675">Receptor</keyword>
<dbReference type="Pfam" id="PF02932">
    <property type="entry name" value="Neur_chan_memb"/>
    <property type="match status" value="1"/>
</dbReference>
<evidence type="ECO:0000256" key="21">
    <source>
        <dbReference type="ARBA" id="ARBA00036754"/>
    </source>
</evidence>
<dbReference type="GO" id="GO:0045211">
    <property type="term" value="C:postsynaptic membrane"/>
    <property type="evidence" value="ECO:0007669"/>
    <property type="project" value="UniProtKB-SubCell"/>
</dbReference>
<dbReference type="InterPro" id="IPR036719">
    <property type="entry name" value="Neuro-gated_channel_TM_sf"/>
</dbReference>
<evidence type="ECO:0000256" key="13">
    <source>
        <dbReference type="ARBA" id="ARBA00023257"/>
    </source>
</evidence>
<evidence type="ECO:0000256" key="20">
    <source>
        <dbReference type="ARBA" id="ARBA00036634"/>
    </source>
</evidence>
<feature type="domain" description="Neurotransmitter-gated ion-channel ligand-binding" evidence="28">
    <location>
        <begin position="27"/>
        <end position="226"/>
    </location>
</feature>
<comment type="subcellular location">
    <subcellularLocation>
        <location evidence="16">Postsynaptic cell membrane</location>
        <topology evidence="16">Multi-pass membrane protein</topology>
    </subcellularLocation>
</comment>
<evidence type="ECO:0000256" key="7">
    <source>
        <dbReference type="ARBA" id="ARBA00023018"/>
    </source>
</evidence>
<feature type="region of interest" description="Disordered" evidence="27">
    <location>
        <begin position="399"/>
        <end position="426"/>
    </location>
</feature>
<keyword evidence="31" id="KW-1185">Reference proteome</keyword>
<dbReference type="InterPro" id="IPR038050">
    <property type="entry name" value="Neuro_actylchol_rec"/>
</dbReference>
<dbReference type="SUPFAM" id="SSF63712">
    <property type="entry name" value="Nicotinic receptor ligand binding domain-like"/>
    <property type="match status" value="1"/>
</dbReference>
<evidence type="ECO:0000313" key="31">
    <source>
        <dbReference type="Proteomes" id="UP000694568"/>
    </source>
</evidence>
<keyword evidence="9 26" id="KW-0472">Membrane</keyword>
<feature type="transmembrane region" description="Helical" evidence="26">
    <location>
        <begin position="469"/>
        <end position="493"/>
    </location>
</feature>
<keyword evidence="13" id="KW-0628">Postsynaptic cell membrane</keyword>